<accession>A0A7C4QIB4</accession>
<dbReference type="EMBL" id="DSVQ01000012">
    <property type="protein sequence ID" value="HGT39541.1"/>
    <property type="molecule type" value="Genomic_DNA"/>
</dbReference>
<feature type="transmembrane region" description="Helical" evidence="1">
    <location>
        <begin position="56"/>
        <end position="79"/>
    </location>
</feature>
<gene>
    <name evidence="3" type="ORF">ENS64_09810</name>
</gene>
<dbReference type="SUPFAM" id="SSF54637">
    <property type="entry name" value="Thioesterase/thiol ester dehydrase-isomerase"/>
    <property type="match status" value="1"/>
</dbReference>
<evidence type="ECO:0000313" key="3">
    <source>
        <dbReference type="EMBL" id="HGT39541.1"/>
    </source>
</evidence>
<name>A0A7C4QIB4_9PLAN</name>
<keyword evidence="1" id="KW-0812">Transmembrane</keyword>
<keyword evidence="1" id="KW-1133">Transmembrane helix</keyword>
<evidence type="ECO:0000256" key="1">
    <source>
        <dbReference type="SAM" id="Phobius"/>
    </source>
</evidence>
<protein>
    <submittedName>
        <fullName evidence="3">Acyl dehydratase</fullName>
    </submittedName>
</protein>
<dbReference type="Pfam" id="PF01575">
    <property type="entry name" value="MaoC_dehydratas"/>
    <property type="match status" value="1"/>
</dbReference>
<feature type="domain" description="MaoC-like" evidence="2">
    <location>
        <begin position="11"/>
        <end position="117"/>
    </location>
</feature>
<comment type="caution">
    <text evidence="3">The sequence shown here is derived from an EMBL/GenBank/DDBJ whole genome shotgun (WGS) entry which is preliminary data.</text>
</comment>
<reference evidence="3" key="1">
    <citation type="journal article" date="2020" name="mSystems">
        <title>Genome- and Community-Level Interaction Insights into Carbon Utilization and Element Cycling Functions of Hydrothermarchaeota in Hydrothermal Sediment.</title>
        <authorList>
            <person name="Zhou Z."/>
            <person name="Liu Y."/>
            <person name="Xu W."/>
            <person name="Pan J."/>
            <person name="Luo Z.H."/>
            <person name="Li M."/>
        </authorList>
    </citation>
    <scope>NUCLEOTIDE SEQUENCE [LARGE SCALE GENOMIC DNA]</scope>
    <source>
        <strain evidence="3">SpSt-508</strain>
    </source>
</reference>
<dbReference type="InterPro" id="IPR002539">
    <property type="entry name" value="MaoC-like_dom"/>
</dbReference>
<proteinExistence type="predicted"/>
<dbReference type="InterPro" id="IPR052342">
    <property type="entry name" value="MCH/BMMD"/>
</dbReference>
<dbReference type="InterPro" id="IPR029069">
    <property type="entry name" value="HotDog_dom_sf"/>
</dbReference>
<evidence type="ECO:0000259" key="2">
    <source>
        <dbReference type="Pfam" id="PF01575"/>
    </source>
</evidence>
<sequence length="165" mass="18353">MFKEYFEDCAVGECVRTPGRTITETDIVNFAAFSGDWNSMHVDEEYSRTTPFGRRVAHGFLGLVTGVCLLGRLGWFTLWPRSLIGITAMDKVRFTAPVFIGDTLYLEAEIVELRAMSPERGLITTRMCIENQHKAPTITLRLQIVAGRRPDAASIPTESVSPPAT</sequence>
<keyword evidence="1" id="KW-0472">Membrane</keyword>
<dbReference type="AlphaFoldDB" id="A0A7C4QIB4"/>
<dbReference type="PANTHER" id="PTHR43664:SF1">
    <property type="entry name" value="BETA-METHYLMALYL-COA DEHYDRATASE"/>
    <property type="match status" value="1"/>
</dbReference>
<dbReference type="Gene3D" id="3.10.129.10">
    <property type="entry name" value="Hotdog Thioesterase"/>
    <property type="match status" value="1"/>
</dbReference>
<dbReference type="PANTHER" id="PTHR43664">
    <property type="entry name" value="MONOAMINE OXIDASE-RELATED"/>
    <property type="match status" value="1"/>
</dbReference>
<organism evidence="3">
    <name type="scientific">Schlesneria paludicola</name>
    <dbReference type="NCBI Taxonomy" id="360056"/>
    <lineage>
        <taxon>Bacteria</taxon>
        <taxon>Pseudomonadati</taxon>
        <taxon>Planctomycetota</taxon>
        <taxon>Planctomycetia</taxon>
        <taxon>Planctomycetales</taxon>
        <taxon>Planctomycetaceae</taxon>
        <taxon>Schlesneria</taxon>
    </lineage>
</organism>